<proteinExistence type="predicted"/>
<dbReference type="EMBL" id="BPLR01013095">
    <property type="protein sequence ID" value="GIY58734.1"/>
    <property type="molecule type" value="Genomic_DNA"/>
</dbReference>
<name>A0AAV4ULT7_CAEEX</name>
<dbReference type="AlphaFoldDB" id="A0AAV4ULT7"/>
<gene>
    <name evidence="1" type="ORF">CEXT_800091</name>
</gene>
<organism evidence="1 2">
    <name type="scientific">Caerostris extrusa</name>
    <name type="common">Bark spider</name>
    <name type="synonym">Caerostris bankana</name>
    <dbReference type="NCBI Taxonomy" id="172846"/>
    <lineage>
        <taxon>Eukaryota</taxon>
        <taxon>Metazoa</taxon>
        <taxon>Ecdysozoa</taxon>
        <taxon>Arthropoda</taxon>
        <taxon>Chelicerata</taxon>
        <taxon>Arachnida</taxon>
        <taxon>Araneae</taxon>
        <taxon>Araneomorphae</taxon>
        <taxon>Entelegynae</taxon>
        <taxon>Araneoidea</taxon>
        <taxon>Araneidae</taxon>
        <taxon>Caerostris</taxon>
    </lineage>
</organism>
<keyword evidence="2" id="KW-1185">Reference proteome</keyword>
<comment type="caution">
    <text evidence="1">The sequence shown here is derived from an EMBL/GenBank/DDBJ whole genome shotgun (WGS) entry which is preliminary data.</text>
</comment>
<reference evidence="1 2" key="1">
    <citation type="submission" date="2021-06" db="EMBL/GenBank/DDBJ databases">
        <title>Caerostris extrusa draft genome.</title>
        <authorList>
            <person name="Kono N."/>
            <person name="Arakawa K."/>
        </authorList>
    </citation>
    <scope>NUCLEOTIDE SEQUENCE [LARGE SCALE GENOMIC DNA]</scope>
</reference>
<protein>
    <submittedName>
        <fullName evidence="1">Uncharacterized protein</fullName>
    </submittedName>
</protein>
<evidence type="ECO:0000313" key="1">
    <source>
        <dbReference type="EMBL" id="GIY58734.1"/>
    </source>
</evidence>
<dbReference type="Proteomes" id="UP001054945">
    <property type="component" value="Unassembled WGS sequence"/>
</dbReference>
<accession>A0AAV4ULT7</accession>
<sequence length="209" mass="23498">MAERSPGSRDRTGKGYGGGGEFPINKFGKIQDPIKLFLRSFLLLQIPVLIPITVPTIRHKSITIHLNLNTPLQQVRNNQTFKSKSSFLIGKRFNYLKTRVNRIGREDGGGSAPQSFRDNRLTIDAQLMPFTRCAIGPKVVILPPFFLLPEPPNPCEAELTREPLINLINLELQSSLLIGKRFNYLQDRVDRICNEDEGEVGMNSRSGDP</sequence>
<evidence type="ECO:0000313" key="2">
    <source>
        <dbReference type="Proteomes" id="UP001054945"/>
    </source>
</evidence>